<reference evidence="1 2" key="1">
    <citation type="submission" date="2019-09" db="EMBL/GenBank/DDBJ databases">
        <title>The hologenome of the rock-dwelling lichen Lasallia pustulata.</title>
        <authorList>
            <person name="Greshake Tzovaras B."/>
            <person name="Segers F."/>
            <person name="Bicker A."/>
            <person name="Dal Grande F."/>
            <person name="Otte J."/>
            <person name="Hankeln T."/>
            <person name="Schmitt I."/>
            <person name="Ebersberger I."/>
        </authorList>
    </citation>
    <scope>NUCLEOTIDE SEQUENCE [LARGE SCALE GENOMIC DNA]</scope>
    <source>
        <strain evidence="1">A1-1</strain>
    </source>
</reference>
<dbReference type="Proteomes" id="UP000324767">
    <property type="component" value="Unassembled WGS sequence"/>
</dbReference>
<comment type="caution">
    <text evidence="1">The sequence shown here is derived from an EMBL/GenBank/DDBJ whole genome shotgun (WGS) entry which is preliminary data.</text>
</comment>
<protein>
    <submittedName>
        <fullName evidence="1">Uncharacterized protein</fullName>
    </submittedName>
</protein>
<sequence>MLPTPLPPGDPRRLSGLDVLDVTEEERPNHVGTGSMGQVLVPRILLSIPSTRTEACASQASSAMSSSSSIYSILQSTQTSVAKLDLPTVSLLFPLTWITLVSSS</sequence>
<name>A0A5M8PXS7_9LECA</name>
<proteinExistence type="predicted"/>
<dbReference type="EMBL" id="VXIT01000003">
    <property type="protein sequence ID" value="KAA6413866.1"/>
    <property type="molecule type" value="Genomic_DNA"/>
</dbReference>
<evidence type="ECO:0000313" key="2">
    <source>
        <dbReference type="Proteomes" id="UP000324767"/>
    </source>
</evidence>
<gene>
    <name evidence="1" type="ORF">FRX48_02228</name>
</gene>
<evidence type="ECO:0000313" key="1">
    <source>
        <dbReference type="EMBL" id="KAA6413866.1"/>
    </source>
</evidence>
<dbReference type="AlphaFoldDB" id="A0A5M8PXS7"/>
<accession>A0A5M8PXS7</accession>
<organism evidence="1 2">
    <name type="scientific">Lasallia pustulata</name>
    <dbReference type="NCBI Taxonomy" id="136370"/>
    <lineage>
        <taxon>Eukaryota</taxon>
        <taxon>Fungi</taxon>
        <taxon>Dikarya</taxon>
        <taxon>Ascomycota</taxon>
        <taxon>Pezizomycotina</taxon>
        <taxon>Lecanoromycetes</taxon>
        <taxon>OSLEUM clade</taxon>
        <taxon>Umbilicariomycetidae</taxon>
        <taxon>Umbilicariales</taxon>
        <taxon>Umbilicariaceae</taxon>
        <taxon>Lasallia</taxon>
    </lineage>
</organism>